<gene>
    <name evidence="2" type="ORF">L497_0656</name>
</gene>
<reference evidence="2 3" key="1">
    <citation type="submission" date="2014-03" db="EMBL/GenBank/DDBJ databases">
        <title>Genome sequence of Bordetella holmseii.</title>
        <authorList>
            <person name="Harvill E."/>
            <person name="Goodfield L.L."/>
            <person name="Ivanov Y."/>
            <person name="Meyer J.A."/>
            <person name="Newth C."/>
            <person name="Cassiday P."/>
            <person name="Tondella M.L."/>
            <person name="Liao P."/>
            <person name="Zimmerman J."/>
            <person name="Meert K."/>
            <person name="Wessel D."/>
            <person name="Berger J."/>
            <person name="Dean J.M."/>
            <person name="Holubkov R."/>
            <person name="Burr J."/>
            <person name="Liu T."/>
            <person name="Brinkac L.M."/>
            <person name="Sanka R."/>
            <person name="Kim M."/>
            <person name="Losada L."/>
        </authorList>
    </citation>
    <scope>NUCLEOTIDE SEQUENCE [LARGE SCALE GENOMIC DNA]</scope>
    <source>
        <strain evidence="2 3">CDC-H585-BH</strain>
    </source>
</reference>
<dbReference type="Pfam" id="PF10087">
    <property type="entry name" value="DUF2325"/>
    <property type="match status" value="1"/>
</dbReference>
<dbReference type="Proteomes" id="UP000026682">
    <property type="component" value="Unassembled WGS sequence"/>
</dbReference>
<dbReference type="STRING" id="35814.BBB42_06595"/>
<sequence length="197" mass="21904">MTTLSDTEQLRSEHAALLQAYGRIQADCSVRLRRQAERIDHLENALFQTRLAVILRDTRMAWAEADQQALREAAQLPRRKTLARQVEQLMERVRTLARQRNGAGTRAVLCVGGDGNTAGLARQLVESTGGRFLTHEGEEEALEASLHAADLVICQTGCISHDAYWRVRDHCKRTGKQCVLVDSPEAVIQPPASRKPG</sequence>
<evidence type="ECO:0000313" key="2">
    <source>
        <dbReference type="EMBL" id="KAK87129.1"/>
    </source>
</evidence>
<dbReference type="AlphaFoldDB" id="A0A158M076"/>
<evidence type="ECO:0000256" key="1">
    <source>
        <dbReference type="ARBA" id="ARBA00007189"/>
    </source>
</evidence>
<organism evidence="2 3">
    <name type="scientific">Bordetella holmesii CDC-H585-BH</name>
    <dbReference type="NCBI Taxonomy" id="1331206"/>
    <lineage>
        <taxon>Bacteria</taxon>
        <taxon>Pseudomonadati</taxon>
        <taxon>Pseudomonadota</taxon>
        <taxon>Betaproteobacteria</taxon>
        <taxon>Burkholderiales</taxon>
        <taxon>Alcaligenaceae</taxon>
        <taxon>Bordetella</taxon>
    </lineage>
</organism>
<protein>
    <submittedName>
        <fullName evidence="2">PF10087 family protein</fullName>
    </submittedName>
</protein>
<comment type="caution">
    <text evidence="2">The sequence shown here is derived from an EMBL/GenBank/DDBJ whole genome shotgun (WGS) entry which is preliminary data.</text>
</comment>
<accession>A0A158M076</accession>
<dbReference type="EMBL" id="JFZZ01000141">
    <property type="protein sequence ID" value="KAK87129.1"/>
    <property type="molecule type" value="Genomic_DNA"/>
</dbReference>
<name>A0A158M076_9BORD</name>
<evidence type="ECO:0000313" key="3">
    <source>
        <dbReference type="Proteomes" id="UP000026682"/>
    </source>
</evidence>
<dbReference type="PATRIC" id="fig|1331206.3.peg.3422"/>
<dbReference type="GeneID" id="93120501"/>
<dbReference type="RefSeq" id="WP_005013053.1">
    <property type="nucleotide sequence ID" value="NZ_JFZZ01000141.1"/>
</dbReference>
<proteinExistence type="inferred from homology"/>
<dbReference type="InterPro" id="IPR016772">
    <property type="entry name" value="UCP020408"/>
</dbReference>
<comment type="similarity">
    <text evidence="1">Belongs to the UPF0751 family.</text>
</comment>